<dbReference type="Proteomes" id="UP000461010">
    <property type="component" value="Unassembled WGS sequence"/>
</dbReference>
<protein>
    <submittedName>
        <fullName evidence="1">Uncharacterized protein</fullName>
    </submittedName>
</protein>
<dbReference type="AlphaFoldDB" id="A0A6L4WXC9"/>
<gene>
    <name evidence="2" type="ORF">GBG18_00805</name>
    <name evidence="1" type="ORF">GBG19_01095</name>
</gene>
<evidence type="ECO:0000313" key="3">
    <source>
        <dbReference type="Proteomes" id="UP000461010"/>
    </source>
</evidence>
<sequence>MEKLEVLVLLDVSSLEDKEKFEKHLKKEGFNIVEEEAFVYTAQSSTTTFSTKAYILEVFRKGLQKNSFKDANLIFLLNETPYPAYYYDHDTNDFELSKEESK</sequence>
<accession>A0A6L4WXC9</accession>
<evidence type="ECO:0000313" key="4">
    <source>
        <dbReference type="Proteomes" id="UP000472839"/>
    </source>
</evidence>
<dbReference type="EMBL" id="WFKK01000002">
    <property type="protein sequence ID" value="KAB7890991.1"/>
    <property type="molecule type" value="Genomic_DNA"/>
</dbReference>
<dbReference type="RefSeq" id="WP_152187485.1">
    <property type="nucleotide sequence ID" value="NZ_WFKJ01000002.1"/>
</dbReference>
<name>A0A6L4WXC9_9BACT</name>
<reference evidence="3 4" key="1">
    <citation type="submission" date="2019-10" db="EMBL/GenBank/DDBJ databases">
        <title>Poseidonibacter ostreae sp. nov., isolated from the gut of the Ostrea denselamellosa.</title>
        <authorList>
            <person name="Choi A."/>
        </authorList>
    </citation>
    <scope>NUCLEOTIDE SEQUENCE [LARGE SCALE GENOMIC DNA]</scope>
    <source>
        <strain evidence="1 4">SJOD-M-33</strain>
        <strain evidence="2 3">SJOD-M-5</strain>
    </source>
</reference>
<comment type="caution">
    <text evidence="1">The sequence shown here is derived from an EMBL/GenBank/DDBJ whole genome shotgun (WGS) entry which is preliminary data.</text>
</comment>
<dbReference type="Proteomes" id="UP000472839">
    <property type="component" value="Unassembled WGS sequence"/>
</dbReference>
<keyword evidence="3" id="KW-1185">Reference proteome</keyword>
<evidence type="ECO:0000313" key="2">
    <source>
        <dbReference type="EMBL" id="KAB7892715.1"/>
    </source>
</evidence>
<proteinExistence type="predicted"/>
<organism evidence="1 4">
    <name type="scientific">Poseidonibacter ostreae</name>
    <dbReference type="NCBI Taxonomy" id="2654171"/>
    <lineage>
        <taxon>Bacteria</taxon>
        <taxon>Pseudomonadati</taxon>
        <taxon>Campylobacterota</taxon>
        <taxon>Epsilonproteobacteria</taxon>
        <taxon>Campylobacterales</taxon>
        <taxon>Arcobacteraceae</taxon>
        <taxon>Poseidonibacter</taxon>
    </lineage>
</organism>
<evidence type="ECO:0000313" key="1">
    <source>
        <dbReference type="EMBL" id="KAB7890991.1"/>
    </source>
</evidence>
<dbReference type="EMBL" id="WFKJ01000002">
    <property type="protein sequence ID" value="KAB7892715.1"/>
    <property type="molecule type" value="Genomic_DNA"/>
</dbReference>